<dbReference type="Gene3D" id="2.60.120.200">
    <property type="match status" value="1"/>
</dbReference>
<proteinExistence type="predicted"/>
<organism evidence="2 3">
    <name type="scientific">Streptomyces camponoticapitis</name>
    <dbReference type="NCBI Taxonomy" id="1616125"/>
    <lineage>
        <taxon>Bacteria</taxon>
        <taxon>Bacillati</taxon>
        <taxon>Actinomycetota</taxon>
        <taxon>Actinomycetes</taxon>
        <taxon>Kitasatosporales</taxon>
        <taxon>Streptomycetaceae</taxon>
        <taxon>Streptomyces</taxon>
    </lineage>
</organism>
<sequence length="506" mass="52936">MTAPTITPYRSELPPARDGFPQLLHAEWTKLRTVRRWSLTLLAGVVITVLVSLLSAFSGSSSVSGDRSAPPVGPHGGVVSDSFPFVHQPLSGDGSITARVSPLTGREGRAPEPWAKAGLVIKESTKAGSPYAAVMITPGHGVRLQSDFTHDTAGGTVDRDRPHWLRLTRSGDEFTAYESADGSTWAKAGTTRVAGLPETVQAGLFVATPEETMVQRQFGSTSVGGRPARVTAAFAHVTVDGGQGAWPQDTVGGGVGGGLKGTPDSATEKSGTWTLTGSGDVAPYTPDVDIAQQSLAGAQIGLIPLVALGVLFITAEYRRGMILTTLTASPRRGRVLVAKAVVLAGVTFVAGLVGATLSFLLSEPELRDRMPNPLFHPDVALTDAPVLRAVVGTAVLLAAVAVLALALGAILRNTAVAVTLMVVALVLPLVLLSGLPLDAAQWVMRLTPLAGFAVQRTLPDYEHVDAVCMPENGCYPQGPWEGLSVLCAWAVVLLGVAVWRLRRRDA</sequence>
<feature type="transmembrane region" description="Helical" evidence="1">
    <location>
        <begin position="295"/>
        <end position="315"/>
    </location>
</feature>
<reference evidence="3" key="1">
    <citation type="journal article" date="2019" name="Int. J. Syst. Evol. Microbiol.">
        <title>The Global Catalogue of Microorganisms (GCM) 10K type strain sequencing project: providing services to taxonomists for standard genome sequencing and annotation.</title>
        <authorList>
            <consortium name="The Broad Institute Genomics Platform"/>
            <consortium name="The Broad Institute Genome Sequencing Center for Infectious Disease"/>
            <person name="Wu L."/>
            <person name="Ma J."/>
        </authorList>
    </citation>
    <scope>NUCLEOTIDE SEQUENCE [LARGE SCALE GENOMIC DNA]</scope>
    <source>
        <strain evidence="3">CGMCC 4.7275</strain>
    </source>
</reference>
<feature type="transmembrane region" description="Helical" evidence="1">
    <location>
        <begin position="414"/>
        <end position="435"/>
    </location>
</feature>
<evidence type="ECO:0000256" key="1">
    <source>
        <dbReference type="SAM" id="Phobius"/>
    </source>
</evidence>
<feature type="transmembrane region" description="Helical" evidence="1">
    <location>
        <begin position="482"/>
        <end position="501"/>
    </location>
</feature>
<feature type="transmembrane region" description="Helical" evidence="1">
    <location>
        <begin position="336"/>
        <end position="361"/>
    </location>
</feature>
<evidence type="ECO:0000313" key="2">
    <source>
        <dbReference type="EMBL" id="GGK22586.1"/>
    </source>
</evidence>
<keyword evidence="1" id="KW-0472">Membrane</keyword>
<accession>A0ABQ2ER87</accession>
<dbReference type="Proteomes" id="UP000660265">
    <property type="component" value="Unassembled WGS sequence"/>
</dbReference>
<protein>
    <recommendedName>
        <fullName evidence="4">ABC transporter permease</fullName>
    </recommendedName>
</protein>
<dbReference type="RefSeq" id="WP_229701270.1">
    <property type="nucleotide sequence ID" value="NZ_BMMV01000027.1"/>
</dbReference>
<keyword evidence="1" id="KW-0812">Transmembrane</keyword>
<feature type="transmembrane region" description="Helical" evidence="1">
    <location>
        <begin position="37"/>
        <end position="57"/>
    </location>
</feature>
<keyword evidence="3" id="KW-1185">Reference proteome</keyword>
<dbReference type="EMBL" id="BMMV01000027">
    <property type="protein sequence ID" value="GGK22586.1"/>
    <property type="molecule type" value="Genomic_DNA"/>
</dbReference>
<evidence type="ECO:0000313" key="3">
    <source>
        <dbReference type="Proteomes" id="UP000660265"/>
    </source>
</evidence>
<keyword evidence="1" id="KW-1133">Transmembrane helix</keyword>
<evidence type="ECO:0008006" key="4">
    <source>
        <dbReference type="Google" id="ProtNLM"/>
    </source>
</evidence>
<gene>
    <name evidence="2" type="ORF">GCM10011583_63150</name>
</gene>
<comment type="caution">
    <text evidence="2">The sequence shown here is derived from an EMBL/GenBank/DDBJ whole genome shotgun (WGS) entry which is preliminary data.</text>
</comment>
<name>A0ABQ2ER87_9ACTN</name>
<feature type="transmembrane region" description="Helical" evidence="1">
    <location>
        <begin position="386"/>
        <end position="407"/>
    </location>
</feature>